<organism evidence="10 11">
    <name type="scientific">Tetragenococcus koreensis</name>
    <dbReference type="NCBI Taxonomy" id="290335"/>
    <lineage>
        <taxon>Bacteria</taxon>
        <taxon>Bacillati</taxon>
        <taxon>Bacillota</taxon>
        <taxon>Bacilli</taxon>
        <taxon>Lactobacillales</taxon>
        <taxon>Enterococcaceae</taxon>
        <taxon>Tetragenococcus</taxon>
    </lineage>
</organism>
<evidence type="ECO:0000256" key="2">
    <source>
        <dbReference type="ARBA" id="ARBA00022630"/>
    </source>
</evidence>
<dbReference type="GO" id="GO:0016831">
    <property type="term" value="F:carboxy-lyase activity"/>
    <property type="evidence" value="ECO:0007669"/>
    <property type="project" value="TreeGrafter"/>
</dbReference>
<keyword evidence="1 7" id="KW-0637">Prenyltransferase</keyword>
<reference evidence="10" key="2">
    <citation type="journal article" date="2020" name="Int. Dairy J.">
        <title>Lactic acid bacterial diversity in Brie cheese focusing on salt concentration and pH of isolation medium and characterisation of halophilic and alkaliphilic lactic acid bacterial isolates.</title>
        <authorList>
            <person name="Unno R."/>
            <person name="Matsutani M."/>
            <person name="Suzuki T."/>
            <person name="Kodama K."/>
            <person name="Matsushita H."/>
            <person name="Yamasato K."/>
            <person name="Koizumi Y."/>
            <person name="Ishikawa M."/>
        </authorList>
    </citation>
    <scope>NUCLEOTIDE SEQUENCE</scope>
    <source>
        <strain evidence="10">7C1</strain>
        <strain evidence="9">8C4</strain>
    </source>
</reference>
<accession>A0AAN4UDA1</accession>
<dbReference type="FunFam" id="3.40.50.1950:FF:000001">
    <property type="entry name" value="Flavin prenyltransferase UbiX"/>
    <property type="match status" value="1"/>
</dbReference>
<comment type="caution">
    <text evidence="7">Lacks conserved residue(s) required for the propagation of feature annotation.</text>
</comment>
<dbReference type="SUPFAM" id="SSF52507">
    <property type="entry name" value="Homo-oligomeric flavin-containing Cys decarboxylases, HFCD"/>
    <property type="match status" value="1"/>
</dbReference>
<proteinExistence type="inferred from homology"/>
<dbReference type="RefSeq" id="WP_202584436.1">
    <property type="nucleotide sequence ID" value="NZ_BKBO01000044.1"/>
</dbReference>
<dbReference type="NCBIfam" id="TIGR00421">
    <property type="entry name" value="ubiX_pad"/>
    <property type="match status" value="1"/>
</dbReference>
<feature type="binding site" evidence="7">
    <location>
        <position position="127"/>
    </location>
    <ligand>
        <name>FMN</name>
        <dbReference type="ChEBI" id="CHEBI:58210"/>
    </ligand>
</feature>
<keyword evidence="2 7" id="KW-0285">Flavoprotein</keyword>
<evidence type="ECO:0000256" key="4">
    <source>
        <dbReference type="ARBA" id="ARBA00022679"/>
    </source>
</evidence>
<evidence type="ECO:0000256" key="3">
    <source>
        <dbReference type="ARBA" id="ARBA00022643"/>
    </source>
</evidence>
<dbReference type="EC" id="2.5.1.129" evidence="7"/>
<evidence type="ECO:0000313" key="11">
    <source>
        <dbReference type="Proteomes" id="UP000886597"/>
    </source>
</evidence>
<comment type="caution">
    <text evidence="10">The sequence shown here is derived from an EMBL/GenBank/DDBJ whole genome shotgun (WGS) entry which is preliminary data.</text>
</comment>
<keyword evidence="12" id="KW-1185">Reference proteome</keyword>
<evidence type="ECO:0000259" key="8">
    <source>
        <dbReference type="Pfam" id="PF02441"/>
    </source>
</evidence>
<evidence type="ECO:0000313" key="9">
    <source>
        <dbReference type="EMBL" id="GEQ50335.1"/>
    </source>
</evidence>
<evidence type="ECO:0000256" key="6">
    <source>
        <dbReference type="ARBA" id="ARBA00060793"/>
    </source>
</evidence>
<keyword evidence="4 7" id="KW-0808">Transferase</keyword>
<comment type="function">
    <text evidence="7">Flavin prenyltransferase that catalyzes the synthesis of the prenylated FMN cofactor (prenyl-FMN) for 4-hydroxy-3-polyprenylbenzoic acid decarboxylase UbiD. The prenyltransferase is metal-independent and links a dimethylallyl moiety from dimethylallyl monophosphate (DMAP) to the flavin N5 and C6 atoms of FMN.</text>
</comment>
<evidence type="ECO:0000256" key="1">
    <source>
        <dbReference type="ARBA" id="ARBA00022602"/>
    </source>
</evidence>
<dbReference type="NCBIfam" id="NF004685">
    <property type="entry name" value="PRK06029.1"/>
    <property type="match status" value="1"/>
</dbReference>
<reference evidence="10" key="1">
    <citation type="submission" date="2019-08" db="EMBL/GenBank/DDBJ databases">
        <authorList>
            <person name="Ishikawa M."/>
            <person name="Suzuki T."/>
            <person name="Matsutani M."/>
        </authorList>
    </citation>
    <scope>NUCLEOTIDE SEQUENCE</scope>
    <source>
        <strain evidence="10">7C1</strain>
        <strain evidence="9">8C4</strain>
    </source>
</reference>
<comment type="similarity">
    <text evidence="6 7">Belongs to the UbiX/PAD1 family.</text>
</comment>
<feature type="domain" description="Flavoprotein" evidence="8">
    <location>
        <begin position="6"/>
        <end position="172"/>
    </location>
</feature>
<dbReference type="InterPro" id="IPR004507">
    <property type="entry name" value="UbiX-like"/>
</dbReference>
<feature type="binding site" evidence="7">
    <location>
        <begin position="14"/>
        <end position="16"/>
    </location>
    <ligand>
        <name>FMN</name>
        <dbReference type="ChEBI" id="CHEBI:58210"/>
    </ligand>
</feature>
<dbReference type="PANTHER" id="PTHR43374">
    <property type="entry name" value="FLAVIN PRENYLTRANSFERASE"/>
    <property type="match status" value="1"/>
</dbReference>
<evidence type="ECO:0000256" key="5">
    <source>
        <dbReference type="ARBA" id="ARBA00050612"/>
    </source>
</evidence>
<feature type="binding site" evidence="7">
    <location>
        <begin position="92"/>
        <end position="95"/>
    </location>
    <ligand>
        <name>FMN</name>
        <dbReference type="ChEBI" id="CHEBI:58210"/>
    </ligand>
</feature>
<evidence type="ECO:0000313" key="12">
    <source>
        <dbReference type="Proteomes" id="UP000886607"/>
    </source>
</evidence>
<dbReference type="EMBL" id="BKBQ01000042">
    <property type="protein sequence ID" value="GEQ55317.1"/>
    <property type="molecule type" value="Genomic_DNA"/>
</dbReference>
<feature type="binding site" evidence="7">
    <location>
        <position position="41"/>
    </location>
    <ligand>
        <name>FMN</name>
        <dbReference type="ChEBI" id="CHEBI:58210"/>
    </ligand>
</feature>
<keyword evidence="3 7" id="KW-0288">FMN</keyword>
<sequence length="196" mass="21799">MEKRKKRIINGITGASGTAYAIDLVKQLQKDPEVETHGVISSWAKQNLKIESSLSLHELENLFDYFYSANNMGAKIASGSYLVDAMVVVPASMKTVSAIAYGFGDNLIARAADVVLKEQKKLIVVPRETPLSTIHLENLTKLSKMAVQIIPPIPAFYTQPQTIEDLVSHQTMKLLDALGIDNQLDQRWEGNEHHDR</sequence>
<feature type="binding site" evidence="7">
    <location>
        <position position="173"/>
    </location>
    <ligand>
        <name>dimethylallyl phosphate</name>
        <dbReference type="ChEBI" id="CHEBI:88052"/>
    </ligand>
</feature>
<name>A0AAN4UDA1_9ENTE</name>
<feature type="binding site" evidence="7">
    <location>
        <position position="157"/>
    </location>
    <ligand>
        <name>dimethylallyl phosphate</name>
        <dbReference type="ChEBI" id="CHEBI:88052"/>
    </ligand>
</feature>
<dbReference type="Pfam" id="PF02441">
    <property type="entry name" value="Flavoprotein"/>
    <property type="match status" value="1"/>
</dbReference>
<dbReference type="InterPro" id="IPR003382">
    <property type="entry name" value="Flavoprotein"/>
</dbReference>
<gene>
    <name evidence="7 10" type="primary">ubiX</name>
    <name evidence="9" type="ORF">TK11N_21870</name>
    <name evidence="10" type="ORF">TK2N_21610</name>
</gene>
<dbReference type="Proteomes" id="UP000886607">
    <property type="component" value="Unassembled WGS sequence"/>
</dbReference>
<dbReference type="GO" id="GO:0106141">
    <property type="term" value="F:flavin prenyltransferase activity"/>
    <property type="evidence" value="ECO:0007669"/>
    <property type="project" value="UniProtKB-EC"/>
</dbReference>
<dbReference type="Gene3D" id="3.40.50.1950">
    <property type="entry name" value="Flavin prenyltransferase-like"/>
    <property type="match status" value="1"/>
</dbReference>
<evidence type="ECO:0000313" key="10">
    <source>
        <dbReference type="EMBL" id="GEQ55317.1"/>
    </source>
</evidence>
<dbReference type="PANTHER" id="PTHR43374:SF1">
    <property type="entry name" value="FLAVIN PRENYLTRANSFERASE PAD1, MITOCHONDRIAL"/>
    <property type="match status" value="1"/>
</dbReference>
<dbReference type="Proteomes" id="UP000886597">
    <property type="component" value="Unassembled WGS sequence"/>
</dbReference>
<protein>
    <recommendedName>
        <fullName evidence="7">Flavin prenyltransferase UbiX</fullName>
        <ecNumber evidence="7">2.5.1.129</ecNumber>
    </recommendedName>
</protein>
<dbReference type="AlphaFoldDB" id="A0AAN4UDA1"/>
<comment type="catalytic activity">
    <reaction evidence="5 7">
        <text>dimethylallyl phosphate + FMNH2 = prenylated FMNH2 + phosphate</text>
        <dbReference type="Rhea" id="RHEA:37743"/>
        <dbReference type="ChEBI" id="CHEBI:43474"/>
        <dbReference type="ChEBI" id="CHEBI:57618"/>
        <dbReference type="ChEBI" id="CHEBI:87467"/>
        <dbReference type="ChEBI" id="CHEBI:88052"/>
        <dbReference type="EC" id="2.5.1.129"/>
    </reaction>
</comment>
<dbReference type="EMBL" id="BKBO01000044">
    <property type="protein sequence ID" value="GEQ50335.1"/>
    <property type="molecule type" value="Genomic_DNA"/>
</dbReference>
<dbReference type="HAMAP" id="MF_01984">
    <property type="entry name" value="ubiX_pad"/>
    <property type="match status" value="1"/>
</dbReference>
<evidence type="ECO:0000256" key="7">
    <source>
        <dbReference type="HAMAP-Rule" id="MF_01984"/>
    </source>
</evidence>
<dbReference type="InterPro" id="IPR036551">
    <property type="entry name" value="Flavin_trans-like"/>
</dbReference>